<dbReference type="InterPro" id="IPR016187">
    <property type="entry name" value="CTDL_fold"/>
</dbReference>
<evidence type="ECO:0000313" key="2">
    <source>
        <dbReference type="Proteomes" id="UP000265180"/>
    </source>
</evidence>
<reference evidence="1" key="3">
    <citation type="submission" date="2025-08" db="UniProtKB">
        <authorList>
            <consortium name="Ensembl"/>
        </authorList>
    </citation>
    <scope>IDENTIFICATION</scope>
    <source>
        <strain evidence="1">HNI</strain>
    </source>
</reference>
<dbReference type="Ensembl" id="ENSORLT00020023421.1">
    <property type="protein sequence ID" value="ENSORLP00020031406.1"/>
    <property type="gene ID" value="ENSORLG00020016424.1"/>
</dbReference>
<reference evidence="1 2" key="2">
    <citation type="submission" date="2017-04" db="EMBL/GenBank/DDBJ databases">
        <title>CpG methylation of centromeres and impact of large insertions on vertebrate speciation.</title>
        <authorList>
            <person name="Ichikawa K."/>
            <person name="Yoshimura J."/>
            <person name="Morishita S."/>
        </authorList>
    </citation>
    <scope>NUCLEOTIDE SEQUENCE</scope>
    <source>
        <strain evidence="1 2">HNI</strain>
    </source>
</reference>
<evidence type="ECO:0000313" key="1">
    <source>
        <dbReference type="Ensembl" id="ENSORLP00020031406.1"/>
    </source>
</evidence>
<dbReference type="InterPro" id="IPR016186">
    <property type="entry name" value="C-type_lectin-like/link_sf"/>
</dbReference>
<dbReference type="AlphaFoldDB" id="A0A3P9MEG3"/>
<reference evidence="1" key="4">
    <citation type="submission" date="2025-09" db="UniProtKB">
        <authorList>
            <consortium name="Ensembl"/>
        </authorList>
    </citation>
    <scope>IDENTIFICATION</scope>
    <source>
        <strain evidence="1">HNI</strain>
    </source>
</reference>
<proteinExistence type="predicted"/>
<dbReference type="SUPFAM" id="SSF56436">
    <property type="entry name" value="C-type lectin-like"/>
    <property type="match status" value="1"/>
</dbReference>
<accession>A0A3P9MEG3</accession>
<dbReference type="Proteomes" id="UP000265180">
    <property type="component" value="Chromosome 18"/>
</dbReference>
<protein>
    <submittedName>
        <fullName evidence="1">Uncharacterized protein</fullName>
    </submittedName>
</protein>
<organism evidence="1 2">
    <name type="scientific">Oryzias latipes</name>
    <name type="common">Japanese rice fish</name>
    <name type="synonym">Japanese killifish</name>
    <dbReference type="NCBI Taxonomy" id="8090"/>
    <lineage>
        <taxon>Eukaryota</taxon>
        <taxon>Metazoa</taxon>
        <taxon>Chordata</taxon>
        <taxon>Craniata</taxon>
        <taxon>Vertebrata</taxon>
        <taxon>Euteleostomi</taxon>
        <taxon>Actinopterygii</taxon>
        <taxon>Neopterygii</taxon>
        <taxon>Teleostei</taxon>
        <taxon>Neoteleostei</taxon>
        <taxon>Acanthomorphata</taxon>
        <taxon>Ovalentaria</taxon>
        <taxon>Atherinomorphae</taxon>
        <taxon>Beloniformes</taxon>
        <taxon>Adrianichthyidae</taxon>
        <taxon>Oryziinae</taxon>
        <taxon>Oryzias</taxon>
    </lineage>
</organism>
<name>A0A3P9MEG3_ORYLA</name>
<sequence>DERFVPTDVRSLHVGAAAGGRSEPCPCRAIGFNKFSFRLPSVPQLYVNEQPNSGEPCLHLIQRLCENNIIKALVGGDTVWIGLYRQKVWSDGSQSVFQYNIVSQPTFGEKCVTQYQTNVGNQRQFKIPPNFI</sequence>
<reference key="1">
    <citation type="journal article" date="2007" name="Nature">
        <title>The medaka draft genome and insights into vertebrate genome evolution.</title>
        <authorList>
            <person name="Kasahara M."/>
            <person name="Naruse K."/>
            <person name="Sasaki S."/>
            <person name="Nakatani Y."/>
            <person name="Qu W."/>
            <person name="Ahsan B."/>
            <person name="Yamada T."/>
            <person name="Nagayasu Y."/>
            <person name="Doi K."/>
            <person name="Kasai Y."/>
            <person name="Jindo T."/>
            <person name="Kobayashi D."/>
            <person name="Shimada A."/>
            <person name="Toyoda A."/>
            <person name="Kuroki Y."/>
            <person name="Fujiyama A."/>
            <person name="Sasaki T."/>
            <person name="Shimizu A."/>
            <person name="Asakawa S."/>
            <person name="Shimizu N."/>
            <person name="Hashimoto S."/>
            <person name="Yang J."/>
            <person name="Lee Y."/>
            <person name="Matsushima K."/>
            <person name="Sugano S."/>
            <person name="Sakaizumi M."/>
            <person name="Narita T."/>
            <person name="Ohishi K."/>
            <person name="Haga S."/>
            <person name="Ohta F."/>
            <person name="Nomoto H."/>
            <person name="Nogata K."/>
            <person name="Morishita T."/>
            <person name="Endo T."/>
            <person name="Shin-I T."/>
            <person name="Takeda H."/>
            <person name="Morishita S."/>
            <person name="Kohara Y."/>
        </authorList>
    </citation>
    <scope>NUCLEOTIDE SEQUENCE [LARGE SCALE GENOMIC DNA]</scope>
    <source>
        <strain>Hd-rR</strain>
    </source>
</reference>
<dbReference type="Gene3D" id="3.10.100.10">
    <property type="entry name" value="Mannose-Binding Protein A, subunit A"/>
    <property type="match status" value="1"/>
</dbReference>